<evidence type="ECO:0000256" key="6">
    <source>
        <dbReference type="ARBA" id="ARBA00022538"/>
    </source>
</evidence>
<dbReference type="InterPro" id="IPR004772">
    <property type="entry name" value="TrkH"/>
</dbReference>
<organism evidence="14">
    <name type="scientific">uncultured Solirubrobacteraceae bacterium</name>
    <dbReference type="NCBI Taxonomy" id="1162706"/>
    <lineage>
        <taxon>Bacteria</taxon>
        <taxon>Bacillati</taxon>
        <taxon>Actinomycetota</taxon>
        <taxon>Thermoleophilia</taxon>
        <taxon>Solirubrobacterales</taxon>
        <taxon>Solirubrobacteraceae</taxon>
        <taxon>environmental samples</taxon>
    </lineage>
</organism>
<proteinExistence type="inferred from homology"/>
<feature type="transmembrane region" description="Helical" evidence="13">
    <location>
        <begin position="83"/>
        <end position="104"/>
    </location>
</feature>
<feature type="binding site" evidence="12">
    <location>
        <position position="336"/>
    </location>
    <ligand>
        <name>K(+)</name>
        <dbReference type="ChEBI" id="CHEBI:29103"/>
    </ligand>
</feature>
<feature type="transmembrane region" description="Helical" evidence="13">
    <location>
        <begin position="199"/>
        <end position="221"/>
    </location>
</feature>
<dbReference type="Pfam" id="PF02386">
    <property type="entry name" value="TrkH"/>
    <property type="match status" value="1"/>
</dbReference>
<evidence type="ECO:0000256" key="12">
    <source>
        <dbReference type="PIRSR" id="PIRSR006247-1"/>
    </source>
</evidence>
<dbReference type="PIRSF" id="PIRSF006247">
    <property type="entry name" value="TrkH"/>
    <property type="match status" value="1"/>
</dbReference>
<evidence type="ECO:0000256" key="5">
    <source>
        <dbReference type="ARBA" id="ARBA00022519"/>
    </source>
</evidence>
<feature type="binding site" evidence="12">
    <location>
        <position position="125"/>
    </location>
    <ligand>
        <name>K(+)</name>
        <dbReference type="ChEBI" id="CHEBI:29103"/>
    </ligand>
</feature>
<sequence>MPSDRRRHTGRFRRLGVDVGGALNLVGSLIAYLALAFLVPAGVALGYGEPVWPFLLSAAITAGFGVALRRLTSGRDRIGAREGYLVVTALWLLVAVFGALPYAFAEPQLARPADALFESMSGFSTTGASVLTDIDGISRSMAMWRQFSQWIGGVGIIVLFLAVLPRLRIGGRQALFRAEMAGPKLALEATIRQTARRFLVLYVALTAVEALILAVLGWTGVDPEMDPFNAVAHALTTVATAGFSPEGRSIEPFAPASQWVIVVFMLVAGTNFAVLYASVVRRRPSLLLRDEELRVLLAVLAIACAIVIVGLLSADVFSGSDAVRHGIFNTVSMMTTTGFATADFNLWPPVTGLVLFGLTLVGASAGSTSGSIKVVRHLVIARMLRREVDQTVHPEVVAPLRVNGVSIEDKALRAIIVFVFLYLGTCAAGAVAILVDSGLRGVELSAFQSLAVAASALGGAGPGLGFAGPMGSFEPFSDVSTLVLISLMYLGRLEIVPVLVLFTVDHWRA</sequence>
<dbReference type="PANTHER" id="PTHR32024">
    <property type="entry name" value="TRK SYSTEM POTASSIUM UPTAKE PROTEIN TRKG-RELATED"/>
    <property type="match status" value="1"/>
</dbReference>
<keyword evidence="11 13" id="KW-0472">Membrane</keyword>
<comment type="subcellular location">
    <subcellularLocation>
        <location evidence="1">Cell inner membrane</location>
        <topology evidence="1">Multi-pass membrane protein</topology>
    </subcellularLocation>
</comment>
<feature type="binding site" evidence="12">
    <location>
        <position position="126"/>
    </location>
    <ligand>
        <name>K(+)</name>
        <dbReference type="ChEBI" id="CHEBI:29103"/>
    </ligand>
</feature>
<evidence type="ECO:0000256" key="13">
    <source>
        <dbReference type="SAM" id="Phobius"/>
    </source>
</evidence>
<gene>
    <name evidence="14" type="ORF">AVDCRST_MAG13-3134</name>
</gene>
<protein>
    <submittedName>
        <fullName evidence="14">Trk potassium uptake system protein TrkH</fullName>
    </submittedName>
</protein>
<accession>A0A6J4T8K2</accession>
<evidence type="ECO:0000256" key="3">
    <source>
        <dbReference type="ARBA" id="ARBA00022448"/>
    </source>
</evidence>
<dbReference type="AlphaFoldDB" id="A0A6J4T8K2"/>
<dbReference type="PANTHER" id="PTHR32024:SF2">
    <property type="entry name" value="TRK SYSTEM POTASSIUM UPTAKE PROTEIN TRKG-RELATED"/>
    <property type="match status" value="1"/>
</dbReference>
<comment type="similarity">
    <text evidence="2">Belongs to the TrkH potassium transport family.</text>
</comment>
<keyword evidence="3" id="KW-0813">Transport</keyword>
<evidence type="ECO:0000256" key="7">
    <source>
        <dbReference type="ARBA" id="ARBA00022692"/>
    </source>
</evidence>
<feature type="transmembrane region" description="Helical" evidence="13">
    <location>
        <begin position="447"/>
        <end position="467"/>
    </location>
</feature>
<dbReference type="GO" id="GO:0005886">
    <property type="term" value="C:plasma membrane"/>
    <property type="evidence" value="ECO:0007669"/>
    <property type="project" value="UniProtKB-SubCell"/>
</dbReference>
<keyword evidence="10" id="KW-0406">Ion transport</keyword>
<feature type="transmembrane region" description="Helical" evidence="13">
    <location>
        <begin position="353"/>
        <end position="375"/>
    </location>
</feature>
<dbReference type="EMBL" id="CADCVO010000504">
    <property type="protein sequence ID" value="CAA9516910.1"/>
    <property type="molecule type" value="Genomic_DNA"/>
</dbReference>
<feature type="transmembrane region" description="Helical" evidence="13">
    <location>
        <begin position="51"/>
        <end position="71"/>
    </location>
</feature>
<keyword evidence="4" id="KW-1003">Cell membrane</keyword>
<dbReference type="InterPro" id="IPR003445">
    <property type="entry name" value="Cat_transpt"/>
</dbReference>
<reference evidence="14" key="1">
    <citation type="submission" date="2020-02" db="EMBL/GenBank/DDBJ databases">
        <authorList>
            <person name="Meier V. D."/>
        </authorList>
    </citation>
    <scope>NUCLEOTIDE SEQUENCE</scope>
    <source>
        <strain evidence="14">AVDCRST_MAG13</strain>
    </source>
</reference>
<keyword evidence="9 13" id="KW-1133">Transmembrane helix</keyword>
<feature type="transmembrane region" description="Helical" evidence="13">
    <location>
        <begin position="293"/>
        <end position="314"/>
    </location>
</feature>
<name>A0A6J4T8K2_9ACTN</name>
<feature type="binding site" evidence="12">
    <location>
        <position position="337"/>
    </location>
    <ligand>
        <name>K(+)</name>
        <dbReference type="ChEBI" id="CHEBI:29103"/>
    </ligand>
</feature>
<evidence type="ECO:0000313" key="14">
    <source>
        <dbReference type="EMBL" id="CAA9516910.1"/>
    </source>
</evidence>
<evidence type="ECO:0000256" key="11">
    <source>
        <dbReference type="ARBA" id="ARBA00023136"/>
    </source>
</evidence>
<evidence type="ECO:0000256" key="1">
    <source>
        <dbReference type="ARBA" id="ARBA00004429"/>
    </source>
</evidence>
<evidence type="ECO:0000256" key="10">
    <source>
        <dbReference type="ARBA" id="ARBA00023065"/>
    </source>
</evidence>
<evidence type="ECO:0000256" key="8">
    <source>
        <dbReference type="ARBA" id="ARBA00022958"/>
    </source>
</evidence>
<feature type="transmembrane region" description="Helical" evidence="13">
    <location>
        <begin position="147"/>
        <end position="167"/>
    </location>
</feature>
<feature type="transmembrane region" description="Helical" evidence="13">
    <location>
        <begin position="21"/>
        <end position="45"/>
    </location>
</feature>
<feature type="transmembrane region" description="Helical" evidence="13">
    <location>
        <begin position="259"/>
        <end position="281"/>
    </location>
</feature>
<keyword evidence="6" id="KW-0633">Potassium transport</keyword>
<feature type="transmembrane region" description="Helical" evidence="13">
    <location>
        <begin position="479"/>
        <end position="504"/>
    </location>
</feature>
<keyword evidence="8 12" id="KW-0630">Potassium</keyword>
<evidence type="ECO:0000256" key="9">
    <source>
        <dbReference type="ARBA" id="ARBA00022989"/>
    </source>
</evidence>
<keyword evidence="7 13" id="KW-0812">Transmembrane</keyword>
<evidence type="ECO:0000256" key="2">
    <source>
        <dbReference type="ARBA" id="ARBA00009137"/>
    </source>
</evidence>
<dbReference type="GO" id="GO:0046872">
    <property type="term" value="F:metal ion binding"/>
    <property type="evidence" value="ECO:0007669"/>
    <property type="project" value="UniProtKB-KW"/>
</dbReference>
<keyword evidence="5" id="KW-0997">Cell inner membrane</keyword>
<evidence type="ECO:0000256" key="4">
    <source>
        <dbReference type="ARBA" id="ARBA00022475"/>
    </source>
</evidence>
<feature type="transmembrane region" description="Helical" evidence="13">
    <location>
        <begin position="411"/>
        <end position="435"/>
    </location>
</feature>
<keyword evidence="12" id="KW-0479">Metal-binding</keyword>
<dbReference type="GO" id="GO:0015379">
    <property type="term" value="F:potassium:chloride symporter activity"/>
    <property type="evidence" value="ECO:0007669"/>
    <property type="project" value="InterPro"/>
</dbReference>